<keyword evidence="1" id="KW-0812">Transmembrane</keyword>
<dbReference type="EMBL" id="FMVW01000002">
    <property type="protein sequence ID" value="SCZ30209.1"/>
    <property type="molecule type" value="Genomic_DNA"/>
</dbReference>
<reference evidence="3" key="1">
    <citation type="submission" date="2016-10" db="EMBL/GenBank/DDBJ databases">
        <authorList>
            <person name="Varghese N."/>
            <person name="Submissions S."/>
        </authorList>
    </citation>
    <scope>NUCLEOTIDE SEQUENCE [LARGE SCALE GENOMIC DNA]</scope>
    <source>
        <strain evidence="3">DSM 2698</strain>
    </source>
</reference>
<proteinExistence type="predicted"/>
<keyword evidence="1" id="KW-1133">Transmembrane helix</keyword>
<evidence type="ECO:0000313" key="2">
    <source>
        <dbReference type="EMBL" id="SCZ30209.1"/>
    </source>
</evidence>
<sequence>MSDWSNGILAFVALAGFALFLFIIAWWVREPDLVIVLAVVVAMAAYDFWGHPWRQRRAEERAQGESDT</sequence>
<accession>A0A1G5N0A3</accession>
<keyword evidence="1" id="KW-0472">Membrane</keyword>
<protein>
    <submittedName>
        <fullName evidence="2">Uncharacterized protein</fullName>
    </submittedName>
</protein>
<feature type="transmembrane region" description="Helical" evidence="1">
    <location>
        <begin position="7"/>
        <end position="27"/>
    </location>
</feature>
<feature type="transmembrane region" description="Helical" evidence="1">
    <location>
        <begin position="33"/>
        <end position="49"/>
    </location>
</feature>
<dbReference type="AlphaFoldDB" id="A0A1G5N0A3"/>
<gene>
    <name evidence="2" type="ORF">SAMN03080610_01227</name>
</gene>
<keyword evidence="3" id="KW-1185">Reference proteome</keyword>
<name>A0A1G5N0A3_AFIMA</name>
<organism evidence="2 3">
    <name type="scientific">Afifella marina DSM 2698</name>
    <dbReference type="NCBI Taxonomy" id="1120955"/>
    <lineage>
        <taxon>Bacteria</taxon>
        <taxon>Pseudomonadati</taxon>
        <taxon>Pseudomonadota</taxon>
        <taxon>Alphaproteobacteria</taxon>
        <taxon>Hyphomicrobiales</taxon>
        <taxon>Afifellaceae</taxon>
        <taxon>Afifella</taxon>
    </lineage>
</organism>
<dbReference type="RefSeq" id="WP_092810615.1">
    <property type="nucleotide sequence ID" value="NZ_FMVW01000002.1"/>
</dbReference>
<dbReference type="STRING" id="1120955.SAMN03080610_01227"/>
<dbReference type="Proteomes" id="UP000199347">
    <property type="component" value="Unassembled WGS sequence"/>
</dbReference>
<evidence type="ECO:0000256" key="1">
    <source>
        <dbReference type="SAM" id="Phobius"/>
    </source>
</evidence>
<evidence type="ECO:0000313" key="3">
    <source>
        <dbReference type="Proteomes" id="UP000199347"/>
    </source>
</evidence>